<dbReference type="InterPro" id="IPR028889">
    <property type="entry name" value="USP"/>
</dbReference>
<dbReference type="InterPro" id="IPR038765">
    <property type="entry name" value="Papain-like_cys_pep_sf"/>
</dbReference>
<feature type="region of interest" description="Disordered" evidence="1">
    <location>
        <begin position="47"/>
        <end position="69"/>
    </location>
</feature>
<dbReference type="PROSITE" id="PS00973">
    <property type="entry name" value="USP_2"/>
    <property type="match status" value="1"/>
</dbReference>
<dbReference type="InterPro" id="IPR018200">
    <property type="entry name" value="USP_CS"/>
</dbReference>
<dbReference type="Pfam" id="PF00443">
    <property type="entry name" value="UCH"/>
    <property type="match status" value="1"/>
</dbReference>
<evidence type="ECO:0000256" key="1">
    <source>
        <dbReference type="SAM" id="MobiDB-lite"/>
    </source>
</evidence>
<feature type="compositionally biased region" description="Low complexity" evidence="1">
    <location>
        <begin position="50"/>
        <end position="64"/>
    </location>
</feature>
<dbReference type="AlphaFoldDB" id="A0A1B7TEV8"/>
<feature type="non-terminal residue" evidence="3">
    <location>
        <position position="1"/>
    </location>
</feature>
<dbReference type="InterPro" id="IPR050164">
    <property type="entry name" value="Peptidase_C19"/>
</dbReference>
<feature type="domain" description="USP" evidence="2">
    <location>
        <begin position="1"/>
        <end position="356"/>
    </location>
</feature>
<dbReference type="GO" id="GO:0005634">
    <property type="term" value="C:nucleus"/>
    <property type="evidence" value="ECO:0007669"/>
    <property type="project" value="TreeGrafter"/>
</dbReference>
<keyword evidence="4" id="KW-1185">Reference proteome</keyword>
<name>A0A1B7TEV8_9ASCO</name>
<dbReference type="GO" id="GO:0004843">
    <property type="term" value="F:cysteine-type deubiquitinase activity"/>
    <property type="evidence" value="ECO:0007669"/>
    <property type="project" value="InterPro"/>
</dbReference>
<dbReference type="GO" id="GO:0005829">
    <property type="term" value="C:cytosol"/>
    <property type="evidence" value="ECO:0007669"/>
    <property type="project" value="TreeGrafter"/>
</dbReference>
<dbReference type="Proteomes" id="UP000092321">
    <property type="component" value="Unassembled WGS sequence"/>
</dbReference>
<gene>
    <name evidence="3" type="ORF">HANVADRAFT_2086</name>
</gene>
<dbReference type="Gene3D" id="3.90.70.10">
    <property type="entry name" value="Cysteine proteinases"/>
    <property type="match status" value="1"/>
</dbReference>
<comment type="caution">
    <text evidence="3">The sequence shown here is derived from an EMBL/GenBank/DDBJ whole genome shotgun (WGS) entry which is preliminary data.</text>
</comment>
<dbReference type="PROSITE" id="PS50235">
    <property type="entry name" value="USP_3"/>
    <property type="match status" value="1"/>
</dbReference>
<dbReference type="SUPFAM" id="SSF54001">
    <property type="entry name" value="Cysteine proteinases"/>
    <property type="match status" value="1"/>
</dbReference>
<evidence type="ECO:0000313" key="4">
    <source>
        <dbReference type="Proteomes" id="UP000092321"/>
    </source>
</evidence>
<accession>A0A1B7TEV8</accession>
<dbReference type="CDD" id="cd02257">
    <property type="entry name" value="Peptidase_C19"/>
    <property type="match status" value="1"/>
</dbReference>
<evidence type="ECO:0000313" key="3">
    <source>
        <dbReference type="EMBL" id="OBA27254.1"/>
    </source>
</evidence>
<evidence type="ECO:0000259" key="2">
    <source>
        <dbReference type="PROSITE" id="PS50235"/>
    </source>
</evidence>
<reference evidence="4" key="1">
    <citation type="journal article" date="2016" name="Proc. Natl. Acad. Sci. U.S.A.">
        <title>Comparative genomics of biotechnologically important yeasts.</title>
        <authorList>
            <person name="Riley R."/>
            <person name="Haridas S."/>
            <person name="Wolfe K.H."/>
            <person name="Lopes M.R."/>
            <person name="Hittinger C.T."/>
            <person name="Goeker M."/>
            <person name="Salamov A.A."/>
            <person name="Wisecaver J.H."/>
            <person name="Long T.M."/>
            <person name="Calvey C.H."/>
            <person name="Aerts A.L."/>
            <person name="Barry K.W."/>
            <person name="Choi C."/>
            <person name="Clum A."/>
            <person name="Coughlan A.Y."/>
            <person name="Deshpande S."/>
            <person name="Douglass A.P."/>
            <person name="Hanson S.J."/>
            <person name="Klenk H.-P."/>
            <person name="LaButti K.M."/>
            <person name="Lapidus A."/>
            <person name="Lindquist E.A."/>
            <person name="Lipzen A.M."/>
            <person name="Meier-Kolthoff J.P."/>
            <person name="Ohm R.A."/>
            <person name="Otillar R.P."/>
            <person name="Pangilinan J.L."/>
            <person name="Peng Y."/>
            <person name="Rokas A."/>
            <person name="Rosa C.A."/>
            <person name="Scheuner C."/>
            <person name="Sibirny A.A."/>
            <person name="Slot J.C."/>
            <person name="Stielow J.B."/>
            <person name="Sun H."/>
            <person name="Kurtzman C.P."/>
            <person name="Blackwell M."/>
            <person name="Grigoriev I.V."/>
            <person name="Jeffries T.W."/>
        </authorList>
    </citation>
    <scope>NUCLEOTIDE SEQUENCE [LARGE SCALE GENOMIC DNA]</scope>
    <source>
        <strain evidence="4">NRRL Y-1626</strain>
    </source>
</reference>
<protein>
    <recommendedName>
        <fullName evidence="2">USP domain-containing protein</fullName>
    </recommendedName>
</protein>
<dbReference type="EMBL" id="LXPE01000010">
    <property type="protein sequence ID" value="OBA27254.1"/>
    <property type="molecule type" value="Genomic_DNA"/>
</dbReference>
<dbReference type="OrthoDB" id="2248014at2759"/>
<organism evidence="3 4">
    <name type="scientific">Hanseniaspora valbyensis NRRL Y-1626</name>
    <dbReference type="NCBI Taxonomy" id="766949"/>
    <lineage>
        <taxon>Eukaryota</taxon>
        <taxon>Fungi</taxon>
        <taxon>Dikarya</taxon>
        <taxon>Ascomycota</taxon>
        <taxon>Saccharomycotina</taxon>
        <taxon>Saccharomycetes</taxon>
        <taxon>Saccharomycodales</taxon>
        <taxon>Saccharomycodaceae</taxon>
        <taxon>Hanseniaspora</taxon>
    </lineage>
</organism>
<dbReference type="GO" id="GO:0016579">
    <property type="term" value="P:protein deubiquitination"/>
    <property type="evidence" value="ECO:0007669"/>
    <property type="project" value="InterPro"/>
</dbReference>
<dbReference type="PANTHER" id="PTHR24006">
    <property type="entry name" value="UBIQUITIN CARBOXYL-TERMINAL HYDROLASE"/>
    <property type="match status" value="1"/>
</dbReference>
<proteinExistence type="predicted"/>
<sequence>LFINISEIRHLERILGTSLLEQSDWLEILERIVVTLEKENHKINTTRLINNNNNNSNKNNNNNNGDKKLPELPFYGTLSTRSYCSICKNTARPNSKLMVENERKNSILIDMTTQDEYKNDTFEQILTRSLCDIVQDYTCSYCSIKRKIDKKDNVSNLTKRKFENGNIYINDDDVIDTESLTRNDLIKSNLVKINKFVKYPETLILSLNRFKCNYNGQFIRVNNIYCDFPKFLNFNGNNYRLNNLVKHSGGVRTGGHYQVYKKKPLLIKNKYKNKKTNKLELINFELKNKLVDIETNLNSNDLSELKLVSSKEYDPFNKNVNDYWLVNDDKCKEVSLLYDINPYDSNNITSLIYEMIN</sequence>
<dbReference type="InterPro" id="IPR001394">
    <property type="entry name" value="Peptidase_C19_UCH"/>
</dbReference>